<organism evidence="3 4">
    <name type="scientific">Treponema ruminis</name>
    <dbReference type="NCBI Taxonomy" id="744515"/>
    <lineage>
        <taxon>Bacteria</taxon>
        <taxon>Pseudomonadati</taxon>
        <taxon>Spirochaetota</taxon>
        <taxon>Spirochaetia</taxon>
        <taxon>Spirochaetales</taxon>
        <taxon>Treponemataceae</taxon>
        <taxon>Treponema</taxon>
    </lineage>
</organism>
<keyword evidence="4" id="KW-1185">Reference proteome</keyword>
<feature type="domain" description="BD-FAE-like" evidence="2">
    <location>
        <begin position="54"/>
        <end position="243"/>
    </location>
</feature>
<proteinExistence type="predicted"/>
<reference evidence="3 4" key="1">
    <citation type="submission" date="2020-08" db="EMBL/GenBank/DDBJ databases">
        <title>Genomic Encyclopedia of Type Strains, Phase IV (KMG-IV): sequencing the most valuable type-strain genomes for metagenomic binning, comparative biology and taxonomic classification.</title>
        <authorList>
            <person name="Goeker M."/>
        </authorList>
    </citation>
    <scope>NUCLEOTIDE SEQUENCE [LARGE SCALE GENOMIC DNA]</scope>
    <source>
        <strain evidence="3 4">DSM 103462</strain>
    </source>
</reference>
<evidence type="ECO:0000313" key="4">
    <source>
        <dbReference type="Proteomes" id="UP000518887"/>
    </source>
</evidence>
<sequence length="302" mass="34414">MQKEENLTFEERISDIRAKWASSDKKRDSKLSVPEGLKCHYDISYGPHGEANLLDIYMSAETCEKQAAIVNIHGGAWVYGSKEVYKFYCMSLAKRGFVVVNINYRLAPENLFPSALEDINQALTFIEKQGEEYFIDREKLILVGDSAGGQLVSHYSAIFTNPDYAKEYGFTLPNIKIRAVGLNCGLYDTKKAVINDYDGMYKVCFEKDSDFTDRNFLSKIDVISNITSDFPPSFVMSSHEDFLLYEAQPMYDLLKSKGVESILKIYGSKGNRKIGHVFHVNMNLAEAKICNDDECDFFRRFV</sequence>
<evidence type="ECO:0000259" key="2">
    <source>
        <dbReference type="Pfam" id="PF20434"/>
    </source>
</evidence>
<gene>
    <name evidence="3" type="ORF">HNP76_001308</name>
</gene>
<keyword evidence="1" id="KW-0378">Hydrolase</keyword>
<dbReference type="AlphaFoldDB" id="A0A7W8G8Y4"/>
<dbReference type="Pfam" id="PF20434">
    <property type="entry name" value="BD-FAE"/>
    <property type="match status" value="1"/>
</dbReference>
<name>A0A7W8G8Y4_9SPIR</name>
<dbReference type="InterPro" id="IPR029058">
    <property type="entry name" value="AB_hydrolase_fold"/>
</dbReference>
<dbReference type="InterPro" id="IPR050300">
    <property type="entry name" value="GDXG_lipolytic_enzyme"/>
</dbReference>
<evidence type="ECO:0000256" key="1">
    <source>
        <dbReference type="ARBA" id="ARBA00022801"/>
    </source>
</evidence>
<dbReference type="EMBL" id="JACHFQ010000004">
    <property type="protein sequence ID" value="MBB5225940.1"/>
    <property type="molecule type" value="Genomic_DNA"/>
</dbReference>
<evidence type="ECO:0000313" key="3">
    <source>
        <dbReference type="EMBL" id="MBB5225940.1"/>
    </source>
</evidence>
<dbReference type="Gene3D" id="3.40.50.1820">
    <property type="entry name" value="alpha/beta hydrolase"/>
    <property type="match status" value="1"/>
</dbReference>
<accession>A0A7W8G8Y4</accession>
<dbReference type="InterPro" id="IPR049492">
    <property type="entry name" value="BD-FAE-like_dom"/>
</dbReference>
<dbReference type="SUPFAM" id="SSF53474">
    <property type="entry name" value="alpha/beta-Hydrolases"/>
    <property type="match status" value="1"/>
</dbReference>
<dbReference type="GO" id="GO:0016787">
    <property type="term" value="F:hydrolase activity"/>
    <property type="evidence" value="ECO:0007669"/>
    <property type="project" value="UniProtKB-KW"/>
</dbReference>
<dbReference type="PANTHER" id="PTHR48081">
    <property type="entry name" value="AB HYDROLASE SUPERFAMILY PROTEIN C4A8.06C"/>
    <property type="match status" value="1"/>
</dbReference>
<dbReference type="Proteomes" id="UP000518887">
    <property type="component" value="Unassembled WGS sequence"/>
</dbReference>
<comment type="caution">
    <text evidence="3">The sequence shown here is derived from an EMBL/GenBank/DDBJ whole genome shotgun (WGS) entry which is preliminary data.</text>
</comment>
<protein>
    <submittedName>
        <fullName evidence="3">Acetyl esterase/lipase</fullName>
    </submittedName>
</protein>
<dbReference type="RefSeq" id="WP_184658742.1">
    <property type="nucleotide sequence ID" value="NZ_CP031518.1"/>
</dbReference>